<evidence type="ECO:0000313" key="12">
    <source>
        <dbReference type="Proteomes" id="UP000033519"/>
    </source>
</evidence>
<dbReference type="SUPFAM" id="SSF50692">
    <property type="entry name" value="ADC-like"/>
    <property type="match status" value="1"/>
</dbReference>
<name>A0ABR5DWH2_9HYPH</name>
<dbReference type="InterPro" id="IPR009010">
    <property type="entry name" value="Asp_de-COase-like_dom_sf"/>
</dbReference>
<evidence type="ECO:0000256" key="8">
    <source>
        <dbReference type="ARBA" id="ARBA00023004"/>
    </source>
</evidence>
<evidence type="ECO:0000259" key="10">
    <source>
        <dbReference type="Pfam" id="PF00384"/>
    </source>
</evidence>
<comment type="caution">
    <text evidence="11">The sequence shown here is derived from an EMBL/GenBank/DDBJ whole genome shotgun (WGS) entry which is preliminary data.</text>
</comment>
<keyword evidence="9" id="KW-0411">Iron-sulfur</keyword>
<evidence type="ECO:0000256" key="6">
    <source>
        <dbReference type="ARBA" id="ARBA00022723"/>
    </source>
</evidence>
<reference evidence="11 12" key="1">
    <citation type="submission" date="2015-03" db="EMBL/GenBank/DDBJ databases">
        <authorList>
            <person name="Lepp D."/>
            <person name="Hassan Y.I."/>
            <person name="Li X.-Z."/>
            <person name="Zhou T."/>
        </authorList>
    </citation>
    <scope>NUCLEOTIDE SEQUENCE [LARGE SCALE GENOMIC DNA]</scope>
    <source>
        <strain evidence="11 12">Cr7-05</strain>
    </source>
</reference>
<keyword evidence="4" id="KW-0004">4Fe-4S</keyword>
<dbReference type="PIRSF" id="PIRSF000144">
    <property type="entry name" value="CbbBc"/>
    <property type="match status" value="1"/>
</dbReference>
<evidence type="ECO:0000256" key="5">
    <source>
        <dbReference type="ARBA" id="ARBA00022505"/>
    </source>
</evidence>
<dbReference type="PANTHER" id="PTHR43105:SF4">
    <property type="entry name" value="PROTEIN YDEP"/>
    <property type="match status" value="1"/>
</dbReference>
<keyword evidence="8" id="KW-0408">Iron</keyword>
<dbReference type="NCBIfam" id="TIGR01701">
    <property type="entry name" value="Fdhalpha-like"/>
    <property type="match status" value="1"/>
</dbReference>
<comment type="cofactor">
    <cofactor evidence="2">
        <name>[4Fe-4S] cluster</name>
        <dbReference type="ChEBI" id="CHEBI:49883"/>
    </cofactor>
</comment>
<organism evidence="11 12">
    <name type="scientific">Devosia psychrophila</name>
    <dbReference type="NCBI Taxonomy" id="728005"/>
    <lineage>
        <taxon>Bacteria</taxon>
        <taxon>Pseudomonadati</taxon>
        <taxon>Pseudomonadota</taxon>
        <taxon>Alphaproteobacteria</taxon>
        <taxon>Hyphomicrobiales</taxon>
        <taxon>Devosiaceae</taxon>
        <taxon>Devosia</taxon>
    </lineage>
</organism>
<dbReference type="Gene3D" id="3.40.228.10">
    <property type="entry name" value="Dimethylsulfoxide Reductase, domain 2"/>
    <property type="match status" value="1"/>
</dbReference>
<dbReference type="CDD" id="cd02767">
    <property type="entry name" value="MopB_ydeP"/>
    <property type="match status" value="1"/>
</dbReference>
<keyword evidence="5" id="KW-0500">Molybdenum</keyword>
<evidence type="ECO:0000256" key="7">
    <source>
        <dbReference type="ARBA" id="ARBA00023002"/>
    </source>
</evidence>
<comment type="similarity">
    <text evidence="3">Belongs to the prokaryotic molybdopterin-containing oxidoreductase family.</text>
</comment>
<dbReference type="CDD" id="cd02787">
    <property type="entry name" value="MopB_CT_ydeP"/>
    <property type="match status" value="1"/>
</dbReference>
<evidence type="ECO:0000313" key="11">
    <source>
        <dbReference type="EMBL" id="KKC32369.1"/>
    </source>
</evidence>
<dbReference type="Proteomes" id="UP000033519">
    <property type="component" value="Unassembled WGS sequence"/>
</dbReference>
<dbReference type="InterPro" id="IPR050123">
    <property type="entry name" value="Prok_molybdopt-oxidoreductase"/>
</dbReference>
<dbReference type="SUPFAM" id="SSF53706">
    <property type="entry name" value="Formate dehydrogenase/DMSO reductase, domains 1-3"/>
    <property type="match status" value="1"/>
</dbReference>
<dbReference type="InterPro" id="IPR037951">
    <property type="entry name" value="MopB_CT_YdeP"/>
</dbReference>
<gene>
    <name evidence="11" type="ORF">WH91_14530</name>
</gene>
<evidence type="ECO:0000256" key="2">
    <source>
        <dbReference type="ARBA" id="ARBA00001966"/>
    </source>
</evidence>
<keyword evidence="7" id="KW-0560">Oxidoreductase</keyword>
<evidence type="ECO:0000256" key="9">
    <source>
        <dbReference type="ARBA" id="ARBA00023014"/>
    </source>
</evidence>
<evidence type="ECO:0000256" key="3">
    <source>
        <dbReference type="ARBA" id="ARBA00010312"/>
    </source>
</evidence>
<evidence type="ECO:0000256" key="4">
    <source>
        <dbReference type="ARBA" id="ARBA00022485"/>
    </source>
</evidence>
<dbReference type="Gene3D" id="3.40.50.740">
    <property type="match status" value="1"/>
</dbReference>
<proteinExistence type="inferred from homology"/>
<keyword evidence="12" id="KW-1185">Reference proteome</keyword>
<sequence>MESNLTRSIKISPYKWPAGGWGSAKSVAKYLSSEGLLLEGPGILLRQNKPKGFTCVSCAWAKPNPTHPAEFCENGAKATAWELTKKRVTPDFFQEHTLTELKTWSDYDLEAIGRLTAPLRYNPETDKYEAVEWTEAFAEIGRELAAIREIDPRRTVFYASGRASLETSYMYALTARLYGNNNLPDSSNMCHESTSVGLTESIGVPVGTVTLDDFESTDAFFFFGQNVGSNSPRMLHQLQEASDRGAVIVSFNPLRERGLERFINPQNPIQMVTLRETKISREYLQVRPGGDIAVVIGMCRYLLEADAAAKANDNTEVLDHAFIAQHTHGFGDFSDFVMSQSWVELEREAGLTRAAIERVAAFYVTATASMIVYGMGITQHKLGVQSVQMLVNLLLMKGNIGKPGAGICPVRGHSNVQGQRTVGISEKPELVPLDKLDDLYQFTSPREKGMTTVEACQGIVDGSVDAFIGLGGNFLRAVPDHGQMEEHWPKMRLTVQIATKLNRGQLFTGQHAFLLPCLGRIEKDRQATGEQIVTVEDSTAVIHKSKGLMEPASADLLSEPRIVAEIAKACLPFNAKVPWEDWVGDYALVRQAIEHTYPDQFADFNTRMHIPEGFRRPIAASHREWKTESGKAQFVVPTALQSSFDTGEDKDVLRLITLRSNDQFNTTVYGYDDRFRGIKGTREVLLLNDKDMVKHGIVEGSMVMLETVEDDGVVRRLGGLRATMYDMPEGSCGGYYPECNVLIPIRQHAERSQVPAAKSVPVRIVH</sequence>
<dbReference type="PANTHER" id="PTHR43105">
    <property type="entry name" value="RESPIRATORY NITRATE REDUCTASE"/>
    <property type="match status" value="1"/>
</dbReference>
<dbReference type="InterPro" id="IPR041953">
    <property type="entry name" value="YdeP_MopB"/>
</dbReference>
<evidence type="ECO:0000256" key="1">
    <source>
        <dbReference type="ARBA" id="ARBA00001942"/>
    </source>
</evidence>
<accession>A0ABR5DWH2</accession>
<dbReference type="InterPro" id="IPR006656">
    <property type="entry name" value="Mopterin_OxRdtase"/>
</dbReference>
<dbReference type="InterPro" id="IPR010046">
    <property type="entry name" value="Mopterin_OxRdtse_a_bac"/>
</dbReference>
<comment type="cofactor">
    <cofactor evidence="1">
        <name>Mo-bis(molybdopterin guanine dinucleotide)</name>
        <dbReference type="ChEBI" id="CHEBI:60539"/>
    </cofactor>
</comment>
<protein>
    <submittedName>
        <fullName evidence="11">Formate dehydrogenase</fullName>
    </submittedName>
</protein>
<dbReference type="EMBL" id="LAPV01000135">
    <property type="protein sequence ID" value="KKC32369.1"/>
    <property type="molecule type" value="Genomic_DNA"/>
</dbReference>
<dbReference type="Pfam" id="PF00384">
    <property type="entry name" value="Molybdopterin"/>
    <property type="match status" value="1"/>
</dbReference>
<feature type="domain" description="Molybdopterin oxidoreductase" evidence="10">
    <location>
        <begin position="114"/>
        <end position="495"/>
    </location>
</feature>
<keyword evidence="6" id="KW-0479">Metal-binding</keyword>